<dbReference type="InterPro" id="IPR036760">
    <property type="entry name" value="SspB-like_sf"/>
</dbReference>
<reference evidence="2" key="1">
    <citation type="journal article" date="2014" name="Int. J. Syst. Evol. Microbiol.">
        <title>Complete genome sequence of Corynebacterium casei LMG S-19264T (=DSM 44701T), isolated from a smear-ripened cheese.</title>
        <authorList>
            <consortium name="US DOE Joint Genome Institute (JGI-PGF)"/>
            <person name="Walter F."/>
            <person name="Albersmeier A."/>
            <person name="Kalinowski J."/>
            <person name="Ruckert C."/>
        </authorList>
    </citation>
    <scope>NUCLEOTIDE SEQUENCE</scope>
    <source>
        <strain evidence="2">KCTC 42651</strain>
    </source>
</reference>
<proteinExistence type="predicted"/>
<dbReference type="Gene3D" id="2.30.30.220">
    <property type="entry name" value="SspB-like"/>
    <property type="match status" value="1"/>
</dbReference>
<dbReference type="InterPro" id="IPR007481">
    <property type="entry name" value="SspB"/>
</dbReference>
<comment type="caution">
    <text evidence="2">The sequence shown here is derived from an EMBL/GenBank/DDBJ whole genome shotgun (WGS) entry which is preliminary data.</text>
</comment>
<dbReference type="AlphaFoldDB" id="A0A918XXQ8"/>
<dbReference type="Proteomes" id="UP000630353">
    <property type="component" value="Unassembled WGS sequence"/>
</dbReference>
<evidence type="ECO:0000313" key="3">
    <source>
        <dbReference type="Proteomes" id="UP000630353"/>
    </source>
</evidence>
<evidence type="ECO:0000256" key="1">
    <source>
        <dbReference type="SAM" id="MobiDB-lite"/>
    </source>
</evidence>
<dbReference type="SUPFAM" id="SSF101738">
    <property type="entry name" value="SspB-like"/>
    <property type="match status" value="1"/>
</dbReference>
<sequence>MAEDLFRYDLMVENALRGVVRDALRRAVEHGLPGNHHFYLTFKTRAPGVEIPPYLIERYPDEMTIVLQYQYWNLEVEDLRFSVMLSFNDVRERLVVPFEALTGFADPSVQFGLQFQDGSASDSGDRDPDPTPPSGGGDAPADGSSGEVVSLDHFRKKK</sequence>
<reference evidence="2" key="2">
    <citation type="submission" date="2020-09" db="EMBL/GenBank/DDBJ databases">
        <authorList>
            <person name="Sun Q."/>
            <person name="Kim S."/>
        </authorList>
    </citation>
    <scope>NUCLEOTIDE SEQUENCE</scope>
    <source>
        <strain evidence="2">KCTC 42651</strain>
    </source>
</reference>
<keyword evidence="3" id="KW-1185">Reference proteome</keyword>
<protein>
    <recommendedName>
        <fullName evidence="4">Stringent starvation protein B</fullName>
    </recommendedName>
</protein>
<dbReference type="RefSeq" id="WP_189995724.1">
    <property type="nucleotide sequence ID" value="NZ_BMZS01000017.1"/>
</dbReference>
<name>A0A918XXQ8_9PROT</name>
<dbReference type="Pfam" id="PF04386">
    <property type="entry name" value="SspB"/>
    <property type="match status" value="1"/>
</dbReference>
<dbReference type="EMBL" id="BMZS01000017">
    <property type="protein sequence ID" value="GHD63714.1"/>
    <property type="molecule type" value="Genomic_DNA"/>
</dbReference>
<organism evidence="2 3">
    <name type="scientific">Thalassobaculum fulvum</name>
    <dbReference type="NCBI Taxonomy" id="1633335"/>
    <lineage>
        <taxon>Bacteria</taxon>
        <taxon>Pseudomonadati</taxon>
        <taxon>Pseudomonadota</taxon>
        <taxon>Alphaproteobacteria</taxon>
        <taxon>Rhodospirillales</taxon>
        <taxon>Thalassobaculaceae</taxon>
        <taxon>Thalassobaculum</taxon>
    </lineage>
</organism>
<accession>A0A918XXQ8</accession>
<evidence type="ECO:0000313" key="2">
    <source>
        <dbReference type="EMBL" id="GHD63714.1"/>
    </source>
</evidence>
<feature type="region of interest" description="Disordered" evidence="1">
    <location>
        <begin position="114"/>
        <end position="158"/>
    </location>
</feature>
<gene>
    <name evidence="2" type="ORF">GCM10017083_54420</name>
</gene>
<evidence type="ECO:0008006" key="4">
    <source>
        <dbReference type="Google" id="ProtNLM"/>
    </source>
</evidence>